<feature type="domain" description="PG-1098 ferredoxin-like" evidence="2">
    <location>
        <begin position="281"/>
        <end position="324"/>
    </location>
</feature>
<dbReference type="Proteomes" id="UP000199663">
    <property type="component" value="Unassembled WGS sequence"/>
</dbReference>
<dbReference type="RefSeq" id="WP_019596698.1">
    <property type="nucleotide sequence ID" value="NZ_FNQC01000002.1"/>
</dbReference>
<evidence type="ECO:0000313" key="3">
    <source>
        <dbReference type="EMBL" id="SDY70016.1"/>
    </source>
</evidence>
<proteinExistence type="predicted"/>
<protein>
    <recommendedName>
        <fullName evidence="5">THUMP-like domain-containing protein</fullName>
    </recommendedName>
</protein>
<sequence length="402" mass="45867">MDFKSLHTEALKKFVQDHLQEDPALLLFKYQGKTDFDLKTAVQQISARQKAKKKLPTWAANPEVIFPAGISVEQCSSEETAKFKAEFVSGRGFLDMTGGFGVDTFFIGQHFDTVTYFERNESLAAIVQQNFELLQPNKFAVHSGDAITFLRTTPHYFDLIYLDPARRGDHNQKLYKFSDCEPDVTDLWDLLTNKANQILVKASPILEIKSALKELPKIQKIWVLSVKNEVKEILLYWSNAEAENEPEIICTDLTPEGKQTFAFTYNEEETANAIFGATGKYLIEPNASLLKAGAFKSFSERFQLKKLHPNSHLYTTDVLEERIPGRVFEVIGEVKADKKELKKKFPKGIVNVITRNYSLKAEAFKNKFNLKDGGHEFLIGTKEGEKYRVYHCKPFSQKNQNL</sequence>
<keyword evidence="4" id="KW-1185">Reference proteome</keyword>
<reference evidence="3 4" key="1">
    <citation type="submission" date="2016-10" db="EMBL/GenBank/DDBJ databases">
        <authorList>
            <person name="Varghese N."/>
            <person name="Submissions S."/>
        </authorList>
    </citation>
    <scope>NUCLEOTIDE SEQUENCE [LARGE SCALE GENOMIC DNA]</scope>
    <source>
        <strain evidence="3 4">DSM 17997</strain>
    </source>
</reference>
<dbReference type="SUPFAM" id="SSF53335">
    <property type="entry name" value="S-adenosyl-L-methionine-dependent methyltransferases"/>
    <property type="match status" value="1"/>
</dbReference>
<evidence type="ECO:0000313" key="4">
    <source>
        <dbReference type="Proteomes" id="UP000199663"/>
    </source>
</evidence>
<accession>A0A1H3M0B1</accession>
<evidence type="ECO:0000259" key="1">
    <source>
        <dbReference type="Pfam" id="PF18096"/>
    </source>
</evidence>
<dbReference type="Gene3D" id="3.40.50.150">
    <property type="entry name" value="Vaccinia Virus protein VP39"/>
    <property type="match status" value="1"/>
</dbReference>
<dbReference type="Gene3D" id="1.10.10.1110">
    <property type="entry name" value="Methyltransferase PG1098, N-terminal domain"/>
    <property type="match status" value="1"/>
</dbReference>
<dbReference type="InterPro" id="IPR054168">
    <property type="entry name" value="PG_1098_Fer"/>
</dbReference>
<evidence type="ECO:0000259" key="2">
    <source>
        <dbReference type="Pfam" id="PF22013"/>
    </source>
</evidence>
<organism evidence="3 4">
    <name type="scientific">Rhodonellum ikkaensis</name>
    <dbReference type="NCBI Taxonomy" id="336829"/>
    <lineage>
        <taxon>Bacteria</taxon>
        <taxon>Pseudomonadati</taxon>
        <taxon>Bacteroidota</taxon>
        <taxon>Cytophagia</taxon>
        <taxon>Cytophagales</taxon>
        <taxon>Cytophagaceae</taxon>
        <taxon>Rhodonellum</taxon>
    </lineage>
</organism>
<name>A0A1H3M0B1_9BACT</name>
<dbReference type="CDD" id="cd02440">
    <property type="entry name" value="AdoMet_MTases"/>
    <property type="match status" value="1"/>
</dbReference>
<dbReference type="Pfam" id="PF22013">
    <property type="entry name" value="PG_1098_Fer"/>
    <property type="match status" value="1"/>
</dbReference>
<evidence type="ECO:0008006" key="5">
    <source>
        <dbReference type="Google" id="ProtNLM"/>
    </source>
</evidence>
<dbReference type="InterPro" id="IPR029063">
    <property type="entry name" value="SAM-dependent_MTases_sf"/>
</dbReference>
<dbReference type="Pfam" id="PF18096">
    <property type="entry name" value="Thump_like"/>
    <property type="match status" value="1"/>
</dbReference>
<gene>
    <name evidence="3" type="ORF">SAMN05444412_102288</name>
</gene>
<comment type="caution">
    <text evidence="3">The sequence shown here is derived from an EMBL/GenBank/DDBJ whole genome shotgun (WGS) entry which is preliminary data.</text>
</comment>
<dbReference type="InterPro" id="IPR041497">
    <property type="entry name" value="Thump-like"/>
</dbReference>
<feature type="domain" description="THUMP-like" evidence="1">
    <location>
        <begin position="325"/>
        <end position="394"/>
    </location>
</feature>
<dbReference type="EMBL" id="FNQC01000002">
    <property type="protein sequence ID" value="SDY70016.1"/>
    <property type="molecule type" value="Genomic_DNA"/>
</dbReference>